<comment type="subunit">
    <text evidence="5">Part of the 50S ribosomal subunit.</text>
</comment>
<protein>
    <recommendedName>
        <fullName evidence="4 5">Large ribosomal subunit protein uL4</fullName>
    </recommendedName>
</protein>
<keyword evidence="5" id="KW-0694">RNA-binding</keyword>
<dbReference type="GO" id="GO:0003735">
    <property type="term" value="F:structural constituent of ribosome"/>
    <property type="evidence" value="ECO:0007669"/>
    <property type="project" value="InterPro"/>
</dbReference>
<sequence>MKANVYNEKGDLKKTLELPAAVFGAPWNADLVHQVVNALAANKRASLAKTKGRQEVRGGGKRPWAQKGTGRARHSSIRSPLWRGGGITHGPTPDKIYKQSINARMKAKALAAVLSEKLRDNEIIFLDKISLTGKTREAAKTFAYLSKVKGFDNLAKKKSYLIMPKKDEMVWRSFKNLSNASFDEARNINSLKLLENKFLVFVEPEGVLEVLESKM</sequence>
<dbReference type="GO" id="GO:0005840">
    <property type="term" value="C:ribosome"/>
    <property type="evidence" value="ECO:0007669"/>
    <property type="project" value="UniProtKB-KW"/>
</dbReference>
<keyword evidence="5" id="KW-0699">rRNA-binding</keyword>
<dbReference type="GO" id="GO:0006412">
    <property type="term" value="P:translation"/>
    <property type="evidence" value="ECO:0007669"/>
    <property type="project" value="UniProtKB-UniRule"/>
</dbReference>
<dbReference type="SUPFAM" id="SSF52166">
    <property type="entry name" value="Ribosomal protein L4"/>
    <property type="match status" value="1"/>
</dbReference>
<dbReference type="Gene3D" id="3.40.1370.10">
    <property type="match status" value="1"/>
</dbReference>
<dbReference type="InterPro" id="IPR013005">
    <property type="entry name" value="Ribosomal_uL4-like"/>
</dbReference>
<evidence type="ECO:0000313" key="7">
    <source>
        <dbReference type="EMBL" id="AKQ04734.1"/>
    </source>
</evidence>
<evidence type="ECO:0000256" key="2">
    <source>
        <dbReference type="ARBA" id="ARBA00022980"/>
    </source>
</evidence>
<comment type="function">
    <text evidence="5">One of the primary rRNA binding proteins, this protein initially binds near the 5'-end of the 23S rRNA. It is important during the early stages of 50S assembly. It makes multiple contacts with different domains of the 23S rRNA in the assembled 50S subunit and ribosome.</text>
</comment>
<comment type="similarity">
    <text evidence="1 5">Belongs to the universal ribosomal protein uL4 family.</text>
</comment>
<dbReference type="GO" id="GO:0019843">
    <property type="term" value="F:rRNA binding"/>
    <property type="evidence" value="ECO:0007669"/>
    <property type="project" value="UniProtKB-UniRule"/>
</dbReference>
<dbReference type="PANTHER" id="PTHR10746">
    <property type="entry name" value="50S RIBOSOMAL PROTEIN L4"/>
    <property type="match status" value="1"/>
</dbReference>
<evidence type="ECO:0000256" key="3">
    <source>
        <dbReference type="ARBA" id="ARBA00023274"/>
    </source>
</evidence>
<evidence type="ECO:0000256" key="5">
    <source>
        <dbReference type="HAMAP-Rule" id="MF_01328"/>
    </source>
</evidence>
<dbReference type="PANTHER" id="PTHR10746:SF6">
    <property type="entry name" value="LARGE RIBOSOMAL SUBUNIT PROTEIN UL4M"/>
    <property type="match status" value="1"/>
</dbReference>
<dbReference type="Pfam" id="PF00573">
    <property type="entry name" value="Ribosomal_L4"/>
    <property type="match status" value="1"/>
</dbReference>
<dbReference type="InterPro" id="IPR002136">
    <property type="entry name" value="Ribosomal_uL4"/>
</dbReference>
<name>A0A0H4TV07_9BACT</name>
<evidence type="ECO:0000256" key="1">
    <source>
        <dbReference type="ARBA" id="ARBA00010528"/>
    </source>
</evidence>
<dbReference type="GO" id="GO:1990904">
    <property type="term" value="C:ribonucleoprotein complex"/>
    <property type="evidence" value="ECO:0007669"/>
    <property type="project" value="UniProtKB-KW"/>
</dbReference>
<organism evidence="7">
    <name type="scientific">uncultured Parcubacteria bacterium Rifle_16ft_4_minimus_7278</name>
    <dbReference type="NCBI Taxonomy" id="1665143"/>
    <lineage>
        <taxon>Bacteria</taxon>
        <taxon>Candidatus Parcubacteria</taxon>
        <taxon>environmental samples</taxon>
    </lineage>
</organism>
<dbReference type="NCBIfam" id="TIGR03953">
    <property type="entry name" value="rplD_bact"/>
    <property type="match status" value="1"/>
</dbReference>
<accession>A0A0H4TV07</accession>
<keyword evidence="3 5" id="KW-0687">Ribonucleoprotein</keyword>
<feature type="region of interest" description="Disordered" evidence="6">
    <location>
        <begin position="48"/>
        <end position="84"/>
    </location>
</feature>
<reference evidence="7" key="1">
    <citation type="journal article" date="2015" name="ISME J.">
        <title>Aquifer environment selects for microbial species cohorts in sediment and groundwater.</title>
        <authorList>
            <person name="Hug L.A."/>
            <person name="Thomas B.C."/>
            <person name="Brown C.T."/>
            <person name="Frischkorn K.R."/>
            <person name="Williams K.H."/>
            <person name="Tringe S.G."/>
            <person name="Banfield J.F."/>
        </authorList>
    </citation>
    <scope>NUCLEOTIDE SEQUENCE</scope>
</reference>
<dbReference type="InterPro" id="IPR023574">
    <property type="entry name" value="Ribosomal_uL4_dom_sf"/>
</dbReference>
<keyword evidence="2 5" id="KW-0689">Ribosomal protein</keyword>
<gene>
    <name evidence="5" type="primary">rplD</name>
</gene>
<dbReference type="EMBL" id="KT007047">
    <property type="protein sequence ID" value="AKQ04734.1"/>
    <property type="molecule type" value="Genomic_DNA"/>
</dbReference>
<comment type="function">
    <text evidence="5">Forms part of the polypeptide exit tunnel.</text>
</comment>
<dbReference type="AlphaFoldDB" id="A0A0H4TV07"/>
<proteinExistence type="inferred from homology"/>
<evidence type="ECO:0000256" key="6">
    <source>
        <dbReference type="SAM" id="MobiDB-lite"/>
    </source>
</evidence>
<dbReference type="HAMAP" id="MF_01328_B">
    <property type="entry name" value="Ribosomal_uL4_B"/>
    <property type="match status" value="1"/>
</dbReference>
<evidence type="ECO:0000256" key="4">
    <source>
        <dbReference type="ARBA" id="ARBA00035244"/>
    </source>
</evidence>